<dbReference type="EMBL" id="JAEAOA010000785">
    <property type="protein sequence ID" value="KAK3577665.1"/>
    <property type="molecule type" value="Genomic_DNA"/>
</dbReference>
<comment type="caution">
    <text evidence="1">The sequence shown here is derived from an EMBL/GenBank/DDBJ whole genome shotgun (WGS) entry which is preliminary data.</text>
</comment>
<name>A0AAE0VI76_9BIVA</name>
<protein>
    <submittedName>
        <fullName evidence="1">Uncharacterized protein</fullName>
    </submittedName>
</protein>
<organism evidence="1 2">
    <name type="scientific">Potamilus streckersoni</name>
    <dbReference type="NCBI Taxonomy" id="2493646"/>
    <lineage>
        <taxon>Eukaryota</taxon>
        <taxon>Metazoa</taxon>
        <taxon>Spiralia</taxon>
        <taxon>Lophotrochozoa</taxon>
        <taxon>Mollusca</taxon>
        <taxon>Bivalvia</taxon>
        <taxon>Autobranchia</taxon>
        <taxon>Heteroconchia</taxon>
        <taxon>Palaeoheterodonta</taxon>
        <taxon>Unionida</taxon>
        <taxon>Unionoidea</taxon>
        <taxon>Unionidae</taxon>
        <taxon>Ambleminae</taxon>
        <taxon>Lampsilini</taxon>
        <taxon>Potamilus</taxon>
    </lineage>
</organism>
<accession>A0AAE0VI76</accession>
<proteinExistence type="predicted"/>
<evidence type="ECO:0000313" key="2">
    <source>
        <dbReference type="Proteomes" id="UP001195483"/>
    </source>
</evidence>
<reference evidence="1" key="1">
    <citation type="journal article" date="2021" name="Genome Biol. Evol.">
        <title>A High-Quality Reference Genome for a Parasitic Bivalve with Doubly Uniparental Inheritance (Bivalvia: Unionida).</title>
        <authorList>
            <person name="Smith C.H."/>
        </authorList>
    </citation>
    <scope>NUCLEOTIDE SEQUENCE</scope>
    <source>
        <strain evidence="1">CHS0354</strain>
    </source>
</reference>
<dbReference type="AlphaFoldDB" id="A0AAE0VI76"/>
<keyword evidence="2" id="KW-1185">Reference proteome</keyword>
<reference evidence="1" key="3">
    <citation type="submission" date="2023-05" db="EMBL/GenBank/DDBJ databases">
        <authorList>
            <person name="Smith C.H."/>
        </authorList>
    </citation>
    <scope>NUCLEOTIDE SEQUENCE</scope>
    <source>
        <strain evidence="1">CHS0354</strain>
        <tissue evidence="1">Mantle</tissue>
    </source>
</reference>
<dbReference type="Proteomes" id="UP001195483">
    <property type="component" value="Unassembled WGS sequence"/>
</dbReference>
<sequence length="212" mass="24706">MMFSVVVDEIKDHRRVGKPTKKTRDESVKRLMTEFKSLNGETAKYPVANSSYRKLKDVVKNAYKDSSKLTIELTQTSFDGFDKTDRMRLDGGKEPISLSEIIKDAIKYIKYEDSTVKIIGKIHALLQRPTNQELSDPYLESRPFVIFRNDVITNVVVGIMRDLKEKEKDQDFLLLRQNEPDYDIDEIVDKIIQNYDKQVDEFTEKGIWLGFQ</sequence>
<reference evidence="1" key="2">
    <citation type="journal article" date="2021" name="Genome Biol. Evol.">
        <title>Developing a high-quality reference genome for a parasitic bivalve with doubly uniparental inheritance (Bivalvia: Unionida).</title>
        <authorList>
            <person name="Smith C.H."/>
        </authorList>
    </citation>
    <scope>NUCLEOTIDE SEQUENCE</scope>
    <source>
        <strain evidence="1">CHS0354</strain>
        <tissue evidence="1">Mantle</tissue>
    </source>
</reference>
<evidence type="ECO:0000313" key="1">
    <source>
        <dbReference type="EMBL" id="KAK3577665.1"/>
    </source>
</evidence>
<gene>
    <name evidence="1" type="ORF">CHS0354_012969</name>
</gene>